<keyword evidence="1" id="KW-1133">Transmembrane helix</keyword>
<organism evidence="2 3">
    <name type="scientific">Halteria grandinella</name>
    <dbReference type="NCBI Taxonomy" id="5974"/>
    <lineage>
        <taxon>Eukaryota</taxon>
        <taxon>Sar</taxon>
        <taxon>Alveolata</taxon>
        <taxon>Ciliophora</taxon>
        <taxon>Intramacronucleata</taxon>
        <taxon>Spirotrichea</taxon>
        <taxon>Stichotrichia</taxon>
        <taxon>Sporadotrichida</taxon>
        <taxon>Halteriidae</taxon>
        <taxon>Halteria</taxon>
    </lineage>
</organism>
<dbReference type="Proteomes" id="UP000785679">
    <property type="component" value="Unassembled WGS sequence"/>
</dbReference>
<evidence type="ECO:0000313" key="2">
    <source>
        <dbReference type="EMBL" id="TNV74070.1"/>
    </source>
</evidence>
<feature type="transmembrane region" description="Helical" evidence="1">
    <location>
        <begin position="124"/>
        <end position="149"/>
    </location>
</feature>
<reference evidence="2" key="1">
    <citation type="submission" date="2019-06" db="EMBL/GenBank/DDBJ databases">
        <authorList>
            <person name="Zheng W."/>
        </authorList>
    </citation>
    <scope>NUCLEOTIDE SEQUENCE</scope>
    <source>
        <strain evidence="2">QDHG01</strain>
    </source>
</reference>
<sequence length="151" mass="16673">MIFTSSTIWKSESQQAEMKLIKMSTQKTTLMNMSKFWRGSVYSSGKAKQIGVRPQVTTTNAVVMRSQAVLKQSSGYIIQRLTSLPIASLPTSLGSISVSCTISLESEYLVKSSFFALQFERTLLSVSYGIILLGLRFDFLFVVLAASCYGP</sequence>
<protein>
    <submittedName>
        <fullName evidence="2">Uncharacterized protein</fullName>
    </submittedName>
</protein>
<dbReference type="AlphaFoldDB" id="A0A8J8NGG8"/>
<accession>A0A8J8NGG8</accession>
<keyword evidence="1" id="KW-0472">Membrane</keyword>
<gene>
    <name evidence="2" type="ORF">FGO68_gene14325</name>
</gene>
<evidence type="ECO:0000313" key="3">
    <source>
        <dbReference type="Proteomes" id="UP000785679"/>
    </source>
</evidence>
<comment type="caution">
    <text evidence="2">The sequence shown here is derived from an EMBL/GenBank/DDBJ whole genome shotgun (WGS) entry which is preliminary data.</text>
</comment>
<keyword evidence="1" id="KW-0812">Transmembrane</keyword>
<keyword evidence="3" id="KW-1185">Reference proteome</keyword>
<evidence type="ECO:0000256" key="1">
    <source>
        <dbReference type="SAM" id="Phobius"/>
    </source>
</evidence>
<proteinExistence type="predicted"/>
<name>A0A8J8NGG8_HALGN</name>
<dbReference type="EMBL" id="RRYP01017538">
    <property type="protein sequence ID" value="TNV74070.1"/>
    <property type="molecule type" value="Genomic_DNA"/>
</dbReference>